<evidence type="ECO:0000313" key="2">
    <source>
        <dbReference type="Proteomes" id="UP000288929"/>
    </source>
</evidence>
<accession>A0A410W6J9</accession>
<dbReference type="Proteomes" id="UP000288929">
    <property type="component" value="Chromosome"/>
</dbReference>
<protein>
    <submittedName>
        <fullName evidence="1">Uncharacterized protein</fullName>
    </submittedName>
</protein>
<proteinExistence type="predicted"/>
<dbReference type="KEGG" id="cpeg:CPELA_01795"/>
<name>A0A410W6J9_9CORY</name>
<organism evidence="1 2">
    <name type="scientific">Corynebacterium pelargi</name>
    <dbReference type="NCBI Taxonomy" id="1471400"/>
    <lineage>
        <taxon>Bacteria</taxon>
        <taxon>Bacillati</taxon>
        <taxon>Actinomycetota</taxon>
        <taxon>Actinomycetes</taxon>
        <taxon>Mycobacteriales</taxon>
        <taxon>Corynebacteriaceae</taxon>
        <taxon>Corynebacterium</taxon>
    </lineage>
</organism>
<dbReference type="AlphaFoldDB" id="A0A410W6J9"/>
<reference evidence="1 2" key="1">
    <citation type="submission" date="2019-01" db="EMBL/GenBank/DDBJ databases">
        <authorList>
            <person name="Ruckert C."/>
            <person name="Busche T."/>
            <person name="Kalinowski J."/>
        </authorList>
    </citation>
    <scope>NUCLEOTIDE SEQUENCE [LARGE SCALE GENOMIC DNA]</scope>
    <source>
        <strain evidence="1 2">136/3</strain>
    </source>
</reference>
<dbReference type="EMBL" id="CP035299">
    <property type="protein sequence ID" value="QAU51658.1"/>
    <property type="molecule type" value="Genomic_DNA"/>
</dbReference>
<gene>
    <name evidence="1" type="ORF">CPELA_01795</name>
</gene>
<evidence type="ECO:0000313" key="1">
    <source>
        <dbReference type="EMBL" id="QAU51658.1"/>
    </source>
</evidence>
<sequence>MLATASDELFDASATVLSVFTMEDVHVKSLKSAALAPGLACCALVLASCGAGQITQTDTQVAAVDGASANTADDLVSLRDVTVQVQNNGKAGLKFTASNLDKGDREHTLKSVSIEGKDVSLDGDLSMAPGCSLVADLEGELKNIPSTNKACLNKVATSVDNPGFPVGGNTNVKFVFDDGQEVDMVATISEPLPEAGSLERQAPEKKH</sequence>
<keyword evidence="2" id="KW-1185">Reference proteome</keyword>